<dbReference type="Proteomes" id="UP000813824">
    <property type="component" value="Unassembled WGS sequence"/>
</dbReference>
<dbReference type="SUPFAM" id="SSF48452">
    <property type="entry name" value="TPR-like"/>
    <property type="match status" value="1"/>
</dbReference>
<dbReference type="SUPFAM" id="SSF82199">
    <property type="entry name" value="SET domain"/>
    <property type="match status" value="1"/>
</dbReference>
<feature type="domain" description="SET" evidence="2">
    <location>
        <begin position="436"/>
        <end position="628"/>
    </location>
</feature>
<reference evidence="3" key="1">
    <citation type="journal article" date="2021" name="New Phytol.">
        <title>Evolutionary innovations through gain and loss of genes in the ectomycorrhizal Boletales.</title>
        <authorList>
            <person name="Wu G."/>
            <person name="Miyauchi S."/>
            <person name="Morin E."/>
            <person name="Kuo A."/>
            <person name="Drula E."/>
            <person name="Varga T."/>
            <person name="Kohler A."/>
            <person name="Feng B."/>
            <person name="Cao Y."/>
            <person name="Lipzen A."/>
            <person name="Daum C."/>
            <person name="Hundley H."/>
            <person name="Pangilinan J."/>
            <person name="Johnson J."/>
            <person name="Barry K."/>
            <person name="LaButti K."/>
            <person name="Ng V."/>
            <person name="Ahrendt S."/>
            <person name="Min B."/>
            <person name="Choi I.G."/>
            <person name="Park H."/>
            <person name="Plett J.M."/>
            <person name="Magnuson J."/>
            <person name="Spatafora J.W."/>
            <person name="Nagy L.G."/>
            <person name="Henrissat B."/>
            <person name="Grigoriev I.V."/>
            <person name="Yang Z.L."/>
            <person name="Xu J."/>
            <person name="Martin F.M."/>
        </authorList>
    </citation>
    <scope>NUCLEOTIDE SEQUENCE</scope>
    <source>
        <strain evidence="3">KKN 215</strain>
    </source>
</reference>
<dbReference type="InterPro" id="IPR011990">
    <property type="entry name" value="TPR-like_helical_dom_sf"/>
</dbReference>
<dbReference type="AlphaFoldDB" id="A0A8K0V0Y8"/>
<accession>A0A8K0V0Y8</accession>
<organism evidence="3 4">
    <name type="scientific">Cristinia sonorae</name>
    <dbReference type="NCBI Taxonomy" id="1940300"/>
    <lineage>
        <taxon>Eukaryota</taxon>
        <taxon>Fungi</taxon>
        <taxon>Dikarya</taxon>
        <taxon>Basidiomycota</taxon>
        <taxon>Agaricomycotina</taxon>
        <taxon>Agaricomycetes</taxon>
        <taxon>Agaricomycetidae</taxon>
        <taxon>Agaricales</taxon>
        <taxon>Pleurotineae</taxon>
        <taxon>Stephanosporaceae</taxon>
        <taxon>Cristinia</taxon>
    </lineage>
</organism>
<proteinExistence type="predicted"/>
<feature type="compositionally biased region" description="Low complexity" evidence="1">
    <location>
        <begin position="72"/>
        <end position="86"/>
    </location>
</feature>
<protein>
    <recommendedName>
        <fullName evidence="2">SET domain-containing protein</fullName>
    </recommendedName>
</protein>
<dbReference type="PROSITE" id="PS50280">
    <property type="entry name" value="SET"/>
    <property type="match status" value="1"/>
</dbReference>
<dbReference type="Pfam" id="PF00856">
    <property type="entry name" value="SET"/>
    <property type="match status" value="1"/>
</dbReference>
<evidence type="ECO:0000259" key="2">
    <source>
        <dbReference type="PROSITE" id="PS50280"/>
    </source>
</evidence>
<feature type="region of interest" description="Disordered" evidence="1">
    <location>
        <begin position="66"/>
        <end position="86"/>
    </location>
</feature>
<dbReference type="InterPro" id="IPR001214">
    <property type="entry name" value="SET_dom"/>
</dbReference>
<dbReference type="EMBL" id="JAEVFJ010000001">
    <property type="protein sequence ID" value="KAH8108157.1"/>
    <property type="molecule type" value="Genomic_DNA"/>
</dbReference>
<dbReference type="PANTHER" id="PTHR47643:SF2">
    <property type="entry name" value="TPR DOMAIN PROTEIN (AFU_ORTHOLOGUE AFUA_5G12710)"/>
    <property type="match status" value="1"/>
</dbReference>
<evidence type="ECO:0000313" key="3">
    <source>
        <dbReference type="EMBL" id="KAH8108157.1"/>
    </source>
</evidence>
<keyword evidence="4" id="KW-1185">Reference proteome</keyword>
<dbReference type="Gene3D" id="1.25.40.10">
    <property type="entry name" value="Tetratricopeptide repeat domain"/>
    <property type="match status" value="1"/>
</dbReference>
<evidence type="ECO:0000313" key="4">
    <source>
        <dbReference type="Proteomes" id="UP000813824"/>
    </source>
</evidence>
<dbReference type="CDD" id="cd20071">
    <property type="entry name" value="SET_SMYD"/>
    <property type="match status" value="1"/>
</dbReference>
<dbReference type="PANTHER" id="PTHR47643">
    <property type="entry name" value="TPR DOMAIN PROTEIN (AFU_ORTHOLOGUE AFUA_5G12710)"/>
    <property type="match status" value="1"/>
</dbReference>
<comment type="caution">
    <text evidence="3">The sequence shown here is derived from an EMBL/GenBank/DDBJ whole genome shotgun (WGS) entry which is preliminary data.</text>
</comment>
<dbReference type="InterPro" id="IPR053209">
    <property type="entry name" value="Gramillin-biosynth_MTr"/>
</dbReference>
<evidence type="ECO:0000256" key="1">
    <source>
        <dbReference type="SAM" id="MobiDB-lite"/>
    </source>
</evidence>
<sequence>MTYLPIPSSLKAAMTGLNPSMADITAFMASRGMPPNVAEKALRDPFFLERVAQDFPFLRTLAAPSPIPPTPRYTTRPRTAPATTSSRNLDEHTADFMAVLAVAFEQGRENHRREASLPPIKVPQIPRAILLKQYERPSATQNAQSLRSVTRQTYIGMVPGFSGRSLEQLKRISISEMMVRKRHTGYFLLCRIISQTVRIVSVDIAVEDPSGEASKLGIYHFPFTLNFSEEEADTLFPVGAILAIREPYYKFSSAGDVPMIRVDAPSDIVFLESHSPLLNGISWSTTLISVPTYPDTPDGWKARGVDQFKCKQWLCAAVSFSEGLRMNPSHPLLLLNRSEVYLRLRWFNSAAHDADAALALNLEDPMLRRKAILRAAKGYYSAGRYSEVARLAALAPKDTDIRDIHIRVTCRLSEMSAGSYDWLALYLEALRSTPAPRLDVASYEGPVEVRVPAQRGQPRGLFVSRDVKAGELLVVSKPIASYYPEDNPRNGQEVFMSHNLLTRTTGKRADYALIDAIRCLHAGSLATEAYPPPHTSQNPLPHPQISSVDIDIARVESVCSLNVFSLELLGTQSKPAEKLDKSIALYELPSFCNHSCMPSANRAFFGDVMVMRASRNLNAGDEVTLAYHSGTEPLGERSEHLTLKWGFTCQCLLCKADRADGSAAANRARMSKLPLPSTVLEALQRVAIISASYQDTPERRLCGVKPELSISYYNLGVLCFLEADRGSDPSYMVKSAEALLSALDAAGMVITDKTLHGQVRRASCLPVDTSVPPSFLDIVMPMVIRLTSVLKVLNQPVRVANWMKVAVWLNDLVAGGGETLLKKIYKPLFDSHARFD</sequence>
<dbReference type="Gene3D" id="2.170.270.10">
    <property type="entry name" value="SET domain"/>
    <property type="match status" value="1"/>
</dbReference>
<dbReference type="InterPro" id="IPR046341">
    <property type="entry name" value="SET_dom_sf"/>
</dbReference>
<gene>
    <name evidence="3" type="ORF">BXZ70DRAFT_1060770</name>
</gene>
<dbReference type="OrthoDB" id="5945798at2759"/>
<name>A0A8K0V0Y8_9AGAR</name>